<dbReference type="EMBL" id="CALNXJ010000005">
    <property type="protein sequence ID" value="CAH3040347.1"/>
    <property type="molecule type" value="Genomic_DNA"/>
</dbReference>
<comment type="caution">
    <text evidence="1">The sequence shown here is derived from an EMBL/GenBank/DDBJ whole genome shotgun (WGS) entry which is preliminary data.</text>
</comment>
<protein>
    <recommendedName>
        <fullName evidence="3">OTU domain-containing protein</fullName>
    </recommendedName>
</protein>
<evidence type="ECO:0000313" key="2">
    <source>
        <dbReference type="Proteomes" id="UP001159428"/>
    </source>
</evidence>
<reference evidence="1 2" key="1">
    <citation type="submission" date="2022-05" db="EMBL/GenBank/DDBJ databases">
        <authorList>
            <consortium name="Genoscope - CEA"/>
            <person name="William W."/>
        </authorList>
    </citation>
    <scope>NUCLEOTIDE SEQUENCE [LARGE SCALE GENOMIC DNA]</scope>
</reference>
<evidence type="ECO:0000313" key="1">
    <source>
        <dbReference type="EMBL" id="CAH3040347.1"/>
    </source>
</evidence>
<sequence length="212" mass="24553">MRTVYLMLYHMLTGTEAYHNCSRSKIIEHMKTIEHHLKPHLHCSIHDYLENSQMRIPGTWETCIEIFAAACLLSTDIFVYTITNNTYQWHLFSVKMLTGSSPENDCAIYIEHVHRVHYDAVIDVGEVQSATIGKCQTLKCKQTQPELHYVKRAKVKFSPKENSHLVRNNAPITNCKKETLPEIADKVVKKNMHQFHKSIQFNIVQSIVCLET</sequence>
<dbReference type="CDD" id="cd22755">
    <property type="entry name" value="OTU_CeDUB-like"/>
    <property type="match status" value="1"/>
</dbReference>
<accession>A0AAU9W0A2</accession>
<gene>
    <name evidence="1" type="ORF">PMEA_00025959</name>
</gene>
<dbReference type="Proteomes" id="UP001159428">
    <property type="component" value="Unassembled WGS sequence"/>
</dbReference>
<evidence type="ECO:0008006" key="3">
    <source>
        <dbReference type="Google" id="ProtNLM"/>
    </source>
</evidence>
<name>A0AAU9W0A2_9CNID</name>
<organism evidence="1 2">
    <name type="scientific">Pocillopora meandrina</name>
    <dbReference type="NCBI Taxonomy" id="46732"/>
    <lineage>
        <taxon>Eukaryota</taxon>
        <taxon>Metazoa</taxon>
        <taxon>Cnidaria</taxon>
        <taxon>Anthozoa</taxon>
        <taxon>Hexacorallia</taxon>
        <taxon>Scleractinia</taxon>
        <taxon>Astrocoeniina</taxon>
        <taxon>Pocilloporidae</taxon>
        <taxon>Pocillopora</taxon>
    </lineage>
</organism>
<proteinExistence type="predicted"/>
<keyword evidence="2" id="KW-1185">Reference proteome</keyword>
<dbReference type="Gene3D" id="3.90.70.80">
    <property type="match status" value="1"/>
</dbReference>
<dbReference type="AlphaFoldDB" id="A0AAU9W0A2"/>